<name>A0A1I8AGU4_9BILA</name>
<proteinExistence type="predicted"/>
<evidence type="ECO:0000256" key="1">
    <source>
        <dbReference type="SAM" id="MobiDB-lite"/>
    </source>
</evidence>
<sequence>MKRVPLEGSPASQTSTESSAEVCVSPKRAKVETQIEGPLTEQELRKERVRKQRMERTELMKQKTKLEANCTYLRSRIKTVSEFRAQVGEQLAASSMVYPYEDWRVTNEVLNNLHWSHHYKQALANDMWKAEVISSLDAEVERLEELAKAVDIDDKLVKEFDAIRERHGMDGSDGCESLSLMESCAILCKLGERDCPVKVIQQGIISKERATVEGGDPELQLFFDL</sequence>
<dbReference type="WBParaSite" id="L893_g5463.t1">
    <property type="protein sequence ID" value="L893_g5463.t1"/>
    <property type="gene ID" value="L893_g5463"/>
</dbReference>
<protein>
    <submittedName>
        <fullName evidence="3">BZIP domain-containing protein</fullName>
    </submittedName>
</protein>
<keyword evidence="2" id="KW-1185">Reference proteome</keyword>
<evidence type="ECO:0000313" key="3">
    <source>
        <dbReference type="WBParaSite" id="L893_g5463.t1"/>
    </source>
</evidence>
<feature type="compositionally biased region" description="Polar residues" evidence="1">
    <location>
        <begin position="10"/>
        <end position="19"/>
    </location>
</feature>
<dbReference type="AlphaFoldDB" id="A0A1I8AGU4"/>
<reference evidence="3" key="1">
    <citation type="submission" date="2016-11" db="UniProtKB">
        <authorList>
            <consortium name="WormBaseParasite"/>
        </authorList>
    </citation>
    <scope>IDENTIFICATION</scope>
</reference>
<organism evidence="2 3">
    <name type="scientific">Steinernema glaseri</name>
    <dbReference type="NCBI Taxonomy" id="37863"/>
    <lineage>
        <taxon>Eukaryota</taxon>
        <taxon>Metazoa</taxon>
        <taxon>Ecdysozoa</taxon>
        <taxon>Nematoda</taxon>
        <taxon>Chromadorea</taxon>
        <taxon>Rhabditida</taxon>
        <taxon>Tylenchina</taxon>
        <taxon>Panagrolaimomorpha</taxon>
        <taxon>Strongyloidoidea</taxon>
        <taxon>Steinernematidae</taxon>
        <taxon>Steinernema</taxon>
    </lineage>
</organism>
<dbReference type="Proteomes" id="UP000095287">
    <property type="component" value="Unplaced"/>
</dbReference>
<feature type="region of interest" description="Disordered" evidence="1">
    <location>
        <begin position="1"/>
        <end position="27"/>
    </location>
</feature>
<accession>A0A1I8AGU4</accession>
<evidence type="ECO:0000313" key="2">
    <source>
        <dbReference type="Proteomes" id="UP000095287"/>
    </source>
</evidence>